<evidence type="ECO:0000313" key="6">
    <source>
        <dbReference type="EMBL" id="BAV00025.1"/>
    </source>
</evidence>
<keyword evidence="2" id="KW-1003">Cell membrane</keyword>
<accession>A0A173LYU4</accession>
<sequence length="94" mass="10118">MTRLFIIGIAIAIALTVFALVDVIFIDRFRVRGVPKGLWIVVVIVIPVVGPILWFTVGRGPKGKGPRGTIAPDDDPDFLRGLNFPPKDPPGGTS</sequence>
<evidence type="ECO:0000256" key="5">
    <source>
        <dbReference type="ARBA" id="ARBA00023136"/>
    </source>
</evidence>
<evidence type="ECO:0000256" key="4">
    <source>
        <dbReference type="ARBA" id="ARBA00022989"/>
    </source>
</evidence>
<evidence type="ECO:0000256" key="3">
    <source>
        <dbReference type="ARBA" id="ARBA00022692"/>
    </source>
</evidence>
<gene>
    <name evidence="6" type="ORF">AUMI_114820</name>
</gene>
<evidence type="ECO:0000256" key="2">
    <source>
        <dbReference type="ARBA" id="ARBA00022475"/>
    </source>
</evidence>
<organism evidence="6 7">
    <name type="scientific">Aurantimicrobium minutum</name>
    <dbReference type="NCBI Taxonomy" id="708131"/>
    <lineage>
        <taxon>Bacteria</taxon>
        <taxon>Bacillati</taxon>
        <taxon>Actinomycetota</taxon>
        <taxon>Actinomycetes</taxon>
        <taxon>Micrococcales</taxon>
        <taxon>Microbacteriaceae</taxon>
        <taxon>Aurantimicrobium</taxon>
    </lineage>
</organism>
<comment type="subcellular location">
    <subcellularLocation>
        <location evidence="1">Cell membrane</location>
        <topology evidence="1">Multi-pass membrane protein</topology>
    </subcellularLocation>
</comment>
<dbReference type="InterPro" id="IPR027379">
    <property type="entry name" value="CLS_N"/>
</dbReference>
<dbReference type="RefSeq" id="WP_096383121.1">
    <property type="nucleotide sequence ID" value="NZ_AP017457.1"/>
</dbReference>
<name>A0A173LYU4_9MICO</name>
<proteinExistence type="predicted"/>
<dbReference type="AlphaFoldDB" id="A0A173LYU4"/>
<reference evidence="6 7" key="1">
    <citation type="journal article" date="2016" name="Genome Announc.">
        <title>Complete Genome Sequence of Aurantimicrobium minutum Type Strain KNCT, a Planktonic Ultramicrobacterium Isolated from River Water.</title>
        <authorList>
            <person name="Nakai R."/>
            <person name="Fujisawa T."/>
            <person name="Nakamura Y."/>
            <person name="Nishide H."/>
            <person name="Uchiyama I."/>
            <person name="Baba T."/>
            <person name="Toyoda A."/>
            <person name="Fujiyama A."/>
            <person name="Naganuma T."/>
            <person name="Niki H."/>
        </authorList>
    </citation>
    <scope>NUCLEOTIDE SEQUENCE [LARGE SCALE GENOMIC DNA]</scope>
    <source>
        <strain evidence="6 7">KNC</strain>
    </source>
</reference>
<dbReference type="Pfam" id="PF13396">
    <property type="entry name" value="PLDc_N"/>
    <property type="match status" value="1"/>
</dbReference>
<evidence type="ECO:0000313" key="7">
    <source>
        <dbReference type="Proteomes" id="UP000243847"/>
    </source>
</evidence>
<dbReference type="KEGG" id="amin:AUMI_114820"/>
<dbReference type="GO" id="GO:0005886">
    <property type="term" value="C:plasma membrane"/>
    <property type="evidence" value="ECO:0007669"/>
    <property type="project" value="UniProtKB-SubCell"/>
</dbReference>
<keyword evidence="5" id="KW-0472">Membrane</keyword>
<dbReference type="EMBL" id="AP017457">
    <property type="protein sequence ID" value="BAV00025.1"/>
    <property type="molecule type" value="Genomic_DNA"/>
</dbReference>
<dbReference type="GeneID" id="80452676"/>
<evidence type="ECO:0000256" key="1">
    <source>
        <dbReference type="ARBA" id="ARBA00004651"/>
    </source>
</evidence>
<keyword evidence="4" id="KW-1133">Transmembrane helix</keyword>
<protein>
    <submittedName>
        <fullName evidence="6">Membrane protein CrgA</fullName>
    </submittedName>
</protein>
<dbReference type="Proteomes" id="UP000243847">
    <property type="component" value="Chromosome sequence1"/>
</dbReference>
<keyword evidence="3" id="KW-0812">Transmembrane</keyword>